<feature type="region of interest" description="Disordered" evidence="1">
    <location>
        <begin position="88"/>
        <end position="133"/>
    </location>
</feature>
<evidence type="ECO:0000313" key="2">
    <source>
        <dbReference type="EMBL" id="KAF4118304.1"/>
    </source>
</evidence>
<name>A0A7J6DHQ6_9TELE</name>
<sequence length="133" mass="15094">MAGSGVALRLHEFKETQDTKNHPTHVPHRQGRDVLGLYPGQIARVHAISSHLDRLTPKTPDMQHYESGAVKKYQRRNFDLLTLQASLQSHHRETHTSNTPTGQSIGADFQKFTLSAHPEPLEQQQRLQSKPFD</sequence>
<comment type="caution">
    <text evidence="2">The sequence shown here is derived from an EMBL/GenBank/DDBJ whole genome shotgun (WGS) entry which is preliminary data.</text>
</comment>
<organism evidence="2 3">
    <name type="scientific">Onychostoma macrolepis</name>
    <dbReference type="NCBI Taxonomy" id="369639"/>
    <lineage>
        <taxon>Eukaryota</taxon>
        <taxon>Metazoa</taxon>
        <taxon>Chordata</taxon>
        <taxon>Craniata</taxon>
        <taxon>Vertebrata</taxon>
        <taxon>Euteleostomi</taxon>
        <taxon>Actinopterygii</taxon>
        <taxon>Neopterygii</taxon>
        <taxon>Teleostei</taxon>
        <taxon>Ostariophysi</taxon>
        <taxon>Cypriniformes</taxon>
        <taxon>Cyprinidae</taxon>
        <taxon>Acrossocheilinae</taxon>
        <taxon>Onychostoma</taxon>
    </lineage>
</organism>
<proteinExistence type="predicted"/>
<dbReference type="InterPro" id="IPR037668">
    <property type="entry name" value="SPMIP3"/>
</dbReference>
<feature type="region of interest" description="Disordered" evidence="1">
    <location>
        <begin position="13"/>
        <end position="32"/>
    </location>
</feature>
<dbReference type="Proteomes" id="UP000579812">
    <property type="component" value="Unassembled WGS sequence"/>
</dbReference>
<feature type="compositionally biased region" description="Polar residues" evidence="1">
    <location>
        <begin position="122"/>
        <end position="133"/>
    </location>
</feature>
<evidence type="ECO:0000313" key="3">
    <source>
        <dbReference type="Proteomes" id="UP000579812"/>
    </source>
</evidence>
<protein>
    <submittedName>
        <fullName evidence="2">Uncharacterized protein</fullName>
    </submittedName>
</protein>
<keyword evidence="3" id="KW-1185">Reference proteome</keyword>
<dbReference type="AlphaFoldDB" id="A0A7J6DHQ6"/>
<reference evidence="2 3" key="1">
    <citation type="submission" date="2020-04" db="EMBL/GenBank/DDBJ databases">
        <title>Chromosome-level genome assembly of a cyprinid fish Onychostoma macrolepis by integration of Nanopore Sequencing, Bionano and Hi-C technology.</title>
        <authorList>
            <person name="Wang D."/>
        </authorList>
    </citation>
    <scope>NUCLEOTIDE SEQUENCE [LARGE SCALE GENOMIC DNA]</scope>
    <source>
        <strain evidence="2">SWU-2019</strain>
        <tissue evidence="2">Muscle</tissue>
    </source>
</reference>
<dbReference type="EMBL" id="JAAMOB010000001">
    <property type="protein sequence ID" value="KAF4118304.1"/>
    <property type="molecule type" value="Genomic_DNA"/>
</dbReference>
<dbReference type="Pfam" id="PF17670">
    <property type="entry name" value="DUF5530"/>
    <property type="match status" value="1"/>
</dbReference>
<evidence type="ECO:0000256" key="1">
    <source>
        <dbReference type="SAM" id="MobiDB-lite"/>
    </source>
</evidence>
<gene>
    <name evidence="2" type="ORF">G5714_000355</name>
</gene>
<accession>A0A7J6DHQ6</accession>